<name>A0A645HGK1_9ZZZZ</name>
<evidence type="ECO:0008006" key="2">
    <source>
        <dbReference type="Google" id="ProtNLM"/>
    </source>
</evidence>
<sequence length="123" mass="12922">MSSTAERCRETVAGLRLPGAPRQEFQEALYLADVETLLQRIGEIEDEVTALLVVGHSPGLPALASELAYDAGHGDADAQRCAFPVSSITEIEVPCTWAELAEGERTGVRLVGTVGSDAAPAVC</sequence>
<organism evidence="1">
    <name type="scientific">bioreactor metagenome</name>
    <dbReference type="NCBI Taxonomy" id="1076179"/>
    <lineage>
        <taxon>unclassified sequences</taxon>
        <taxon>metagenomes</taxon>
        <taxon>ecological metagenomes</taxon>
    </lineage>
</organism>
<reference evidence="1" key="1">
    <citation type="submission" date="2019-08" db="EMBL/GenBank/DDBJ databases">
        <authorList>
            <person name="Kucharzyk K."/>
            <person name="Murdoch R.W."/>
            <person name="Higgins S."/>
            <person name="Loffler F."/>
        </authorList>
    </citation>
    <scope>NUCLEOTIDE SEQUENCE</scope>
</reference>
<dbReference type="InterPro" id="IPR029033">
    <property type="entry name" value="His_PPase_superfam"/>
</dbReference>
<dbReference type="AlphaFoldDB" id="A0A645HGK1"/>
<dbReference type="EMBL" id="VSSQ01093221">
    <property type="protein sequence ID" value="MPN38151.1"/>
    <property type="molecule type" value="Genomic_DNA"/>
</dbReference>
<evidence type="ECO:0000313" key="1">
    <source>
        <dbReference type="EMBL" id="MPN38151.1"/>
    </source>
</evidence>
<gene>
    <name evidence="1" type="ORF">SDC9_185675</name>
</gene>
<comment type="caution">
    <text evidence="1">The sequence shown here is derived from an EMBL/GenBank/DDBJ whole genome shotgun (WGS) entry which is preliminary data.</text>
</comment>
<proteinExistence type="predicted"/>
<dbReference type="Gene3D" id="3.40.50.1240">
    <property type="entry name" value="Phosphoglycerate mutase-like"/>
    <property type="match status" value="1"/>
</dbReference>
<accession>A0A645HGK1</accession>
<dbReference type="SUPFAM" id="SSF53254">
    <property type="entry name" value="Phosphoglycerate mutase-like"/>
    <property type="match status" value="1"/>
</dbReference>
<protein>
    <recommendedName>
        <fullName evidence="2">Phosphohistidine phosphatase SixA</fullName>
    </recommendedName>
</protein>